<dbReference type="EMBL" id="SMAO01000004">
    <property type="protein sequence ID" value="TCT21486.1"/>
    <property type="molecule type" value="Genomic_DNA"/>
</dbReference>
<accession>A0A4R3N0Q1</accession>
<keyword evidence="6" id="KW-0812">Transmembrane</keyword>
<organism evidence="8 9">
    <name type="scientific">Thiobaca trueperi</name>
    <dbReference type="NCBI Taxonomy" id="127458"/>
    <lineage>
        <taxon>Bacteria</taxon>
        <taxon>Pseudomonadati</taxon>
        <taxon>Pseudomonadota</taxon>
        <taxon>Gammaproteobacteria</taxon>
        <taxon>Chromatiales</taxon>
        <taxon>Chromatiaceae</taxon>
        <taxon>Thiobaca</taxon>
    </lineage>
</organism>
<keyword evidence="4 6" id="KW-0288">FMN</keyword>
<keyword evidence="3 6" id="KW-0285">Flavoprotein</keyword>
<reference evidence="8 9" key="1">
    <citation type="submission" date="2019-03" db="EMBL/GenBank/DDBJ databases">
        <title>Genomic Encyclopedia of Type Strains, Phase IV (KMG-IV): sequencing the most valuable type-strain genomes for metagenomic binning, comparative biology and taxonomic classification.</title>
        <authorList>
            <person name="Goeker M."/>
        </authorList>
    </citation>
    <scope>NUCLEOTIDE SEQUENCE [LARGE SCALE GENOMIC DNA]</scope>
    <source>
        <strain evidence="8 9">DSM 13587</strain>
    </source>
</reference>
<comment type="caution">
    <text evidence="8">The sequence shown here is derived from an EMBL/GenBank/DDBJ whole genome shotgun (WGS) entry which is preliminary data.</text>
</comment>
<evidence type="ECO:0000256" key="4">
    <source>
        <dbReference type="ARBA" id="ARBA00022643"/>
    </source>
</evidence>
<dbReference type="RefSeq" id="WP_132977072.1">
    <property type="nucleotide sequence ID" value="NZ_SMAO01000004.1"/>
</dbReference>
<dbReference type="GO" id="GO:0022900">
    <property type="term" value="P:electron transport chain"/>
    <property type="evidence" value="ECO:0007669"/>
    <property type="project" value="UniProtKB-UniRule"/>
</dbReference>
<keyword evidence="6" id="KW-0472">Membrane</keyword>
<evidence type="ECO:0000256" key="2">
    <source>
        <dbReference type="ARBA" id="ARBA00022553"/>
    </source>
</evidence>
<dbReference type="GO" id="GO:0009055">
    <property type="term" value="F:electron transfer activity"/>
    <property type="evidence" value="ECO:0007669"/>
    <property type="project" value="InterPro"/>
</dbReference>
<dbReference type="InterPro" id="IPR010209">
    <property type="entry name" value="Ion_transpt_RnfG/RsxG"/>
</dbReference>
<dbReference type="Pfam" id="PF04205">
    <property type="entry name" value="FMN_bind"/>
    <property type="match status" value="1"/>
</dbReference>
<dbReference type="Proteomes" id="UP000295717">
    <property type="component" value="Unassembled WGS sequence"/>
</dbReference>
<keyword evidence="6" id="KW-1133">Transmembrane helix</keyword>
<dbReference type="InterPro" id="IPR007329">
    <property type="entry name" value="FMN-bd"/>
</dbReference>
<evidence type="ECO:0000256" key="3">
    <source>
        <dbReference type="ARBA" id="ARBA00022630"/>
    </source>
</evidence>
<evidence type="ECO:0000256" key="5">
    <source>
        <dbReference type="ARBA" id="ARBA00022982"/>
    </source>
</evidence>
<evidence type="ECO:0000313" key="8">
    <source>
        <dbReference type="EMBL" id="TCT21486.1"/>
    </source>
</evidence>
<dbReference type="OrthoDB" id="9784165at2"/>
<keyword evidence="6" id="KW-1278">Translocase</keyword>
<dbReference type="GO" id="GO:0010181">
    <property type="term" value="F:FMN binding"/>
    <property type="evidence" value="ECO:0007669"/>
    <property type="project" value="InterPro"/>
</dbReference>
<comment type="function">
    <text evidence="6">Part of a membrane-bound complex that couples electron transfer with translocation of ions across the membrane.</text>
</comment>
<dbReference type="SMART" id="SM00900">
    <property type="entry name" value="FMN_bind"/>
    <property type="match status" value="1"/>
</dbReference>
<evidence type="ECO:0000256" key="1">
    <source>
        <dbReference type="ARBA" id="ARBA00022448"/>
    </source>
</evidence>
<dbReference type="NCBIfam" id="TIGR01947">
    <property type="entry name" value="rnfG"/>
    <property type="match status" value="1"/>
</dbReference>
<evidence type="ECO:0000259" key="7">
    <source>
        <dbReference type="SMART" id="SM00900"/>
    </source>
</evidence>
<keyword evidence="5 6" id="KW-0249">Electron transport</keyword>
<feature type="modified residue" description="FMN phosphoryl threonine" evidence="6">
    <location>
        <position position="176"/>
    </location>
</feature>
<evidence type="ECO:0000256" key="6">
    <source>
        <dbReference type="HAMAP-Rule" id="MF_00479"/>
    </source>
</evidence>
<dbReference type="AlphaFoldDB" id="A0A4R3N0Q1"/>
<dbReference type="PANTHER" id="PTHR36118:SF1">
    <property type="entry name" value="ION-TRANSLOCATING OXIDOREDUCTASE COMPLEX SUBUNIT G"/>
    <property type="match status" value="1"/>
</dbReference>
<protein>
    <recommendedName>
        <fullName evidence="6">Ion-translocating oxidoreductase complex subunit G</fullName>
        <ecNumber evidence="6">7.-.-.-</ecNumber>
    </recommendedName>
    <alternativeName>
        <fullName evidence="6">Rnf electron transport complex subunit G</fullName>
    </alternativeName>
</protein>
<dbReference type="GO" id="GO:0005886">
    <property type="term" value="C:plasma membrane"/>
    <property type="evidence" value="ECO:0007669"/>
    <property type="project" value="UniProtKB-SubCell"/>
</dbReference>
<gene>
    <name evidence="6" type="primary">rnfG</name>
    <name evidence="8" type="ORF">EDC35_104345</name>
</gene>
<dbReference type="HAMAP" id="MF_00479">
    <property type="entry name" value="RsxG_RnfG"/>
    <property type="match status" value="1"/>
</dbReference>
<sequence>MKTRSILLAGFVLGAFAITGVTLVAVTHLTVDERIVDNQHQAMQRKLATILPAGQSDNDPLADRIQVHAPDFLGIDTSQVYRVRKGDEPVAVVLEPVVPDGYAGPIKLLVSVLHDGTLGGVRVLSHHETPGLGDKIEESKSDWVLHFQGKSLTDPPLEKWSVKRDGGEFDQFTGATITPRSIVNAVKNTLIYVRQQGDRLFVPVDTSTPATVQGKS</sequence>
<keyword evidence="2 6" id="KW-0597">Phosphoprotein</keyword>
<keyword evidence="9" id="KW-1185">Reference proteome</keyword>
<evidence type="ECO:0000313" key="9">
    <source>
        <dbReference type="Proteomes" id="UP000295717"/>
    </source>
</evidence>
<comment type="subcellular location">
    <subcellularLocation>
        <location evidence="6">Cell inner membrane</location>
        <topology evidence="6">Single-pass membrane protein</topology>
    </subcellularLocation>
</comment>
<dbReference type="NCBIfam" id="NF002519">
    <property type="entry name" value="PRK01908.1"/>
    <property type="match status" value="1"/>
</dbReference>
<comment type="cofactor">
    <cofactor evidence="6">
        <name>FMN</name>
        <dbReference type="ChEBI" id="CHEBI:58210"/>
    </cofactor>
</comment>
<keyword evidence="1 6" id="KW-0813">Transport</keyword>
<keyword evidence="6" id="KW-1003">Cell membrane</keyword>
<dbReference type="EC" id="7.-.-.-" evidence="6"/>
<keyword evidence="6" id="KW-0997">Cell inner membrane</keyword>
<dbReference type="PIRSF" id="PIRSF006091">
    <property type="entry name" value="E_trnsport_RnfG"/>
    <property type="match status" value="1"/>
</dbReference>
<proteinExistence type="inferred from homology"/>
<feature type="domain" description="FMN-binding" evidence="7">
    <location>
        <begin position="101"/>
        <end position="193"/>
    </location>
</feature>
<comment type="similarity">
    <text evidence="6">Belongs to the RnfG family.</text>
</comment>
<comment type="subunit">
    <text evidence="6">The complex is composed of six subunits: RnfA, RnfB, RnfC, RnfD, RnfE and RnfG.</text>
</comment>
<dbReference type="PANTHER" id="PTHR36118">
    <property type="entry name" value="ION-TRANSLOCATING OXIDOREDUCTASE COMPLEX SUBUNIT G"/>
    <property type="match status" value="1"/>
</dbReference>
<name>A0A4R3N0Q1_9GAMM</name>